<keyword evidence="6" id="KW-0067">ATP-binding</keyword>
<name>A0A087SA63_AUXPR</name>
<evidence type="ECO:0000313" key="11">
    <source>
        <dbReference type="EMBL" id="KFM22617.1"/>
    </source>
</evidence>
<evidence type="ECO:0000256" key="5">
    <source>
        <dbReference type="ARBA" id="ARBA00022777"/>
    </source>
</evidence>
<evidence type="ECO:0000259" key="10">
    <source>
        <dbReference type="PROSITE" id="PS50011"/>
    </source>
</evidence>
<reference evidence="11 12" key="1">
    <citation type="journal article" date="2014" name="BMC Genomics">
        <title>Oil accumulation mechanisms of the oleaginous microalga Chlorella protothecoides revealed through its genome, transcriptomes, and proteomes.</title>
        <authorList>
            <person name="Gao C."/>
            <person name="Wang Y."/>
            <person name="Shen Y."/>
            <person name="Yan D."/>
            <person name="He X."/>
            <person name="Dai J."/>
            <person name="Wu Q."/>
        </authorList>
    </citation>
    <scope>NUCLEOTIDE SEQUENCE [LARGE SCALE GENOMIC DNA]</scope>
    <source>
        <strain evidence="11 12">0710</strain>
    </source>
</reference>
<dbReference type="PANTHER" id="PTHR44899">
    <property type="entry name" value="CAMK FAMILY PROTEIN KINASE"/>
    <property type="match status" value="1"/>
</dbReference>
<dbReference type="GO" id="GO:0005524">
    <property type="term" value="F:ATP binding"/>
    <property type="evidence" value="ECO:0007669"/>
    <property type="project" value="UniProtKB-KW"/>
</dbReference>
<dbReference type="RefSeq" id="XP_011395473.1">
    <property type="nucleotide sequence ID" value="XM_011397171.1"/>
</dbReference>
<evidence type="ECO:0000256" key="2">
    <source>
        <dbReference type="ARBA" id="ARBA00022527"/>
    </source>
</evidence>
<dbReference type="InterPro" id="IPR011009">
    <property type="entry name" value="Kinase-like_dom_sf"/>
</dbReference>
<dbReference type="Gene3D" id="1.10.510.10">
    <property type="entry name" value="Transferase(Phosphotransferase) domain 1"/>
    <property type="match status" value="1"/>
</dbReference>
<feature type="region of interest" description="Disordered" evidence="9">
    <location>
        <begin position="395"/>
        <end position="438"/>
    </location>
</feature>
<dbReference type="PANTHER" id="PTHR44899:SF3">
    <property type="entry name" value="SERINE_THREONINE-PROTEIN KINASE NEK1"/>
    <property type="match status" value="1"/>
</dbReference>
<dbReference type="Proteomes" id="UP000028924">
    <property type="component" value="Unassembled WGS sequence"/>
</dbReference>
<dbReference type="SUPFAM" id="SSF56112">
    <property type="entry name" value="Protein kinase-like (PK-like)"/>
    <property type="match status" value="1"/>
</dbReference>
<dbReference type="eggNOG" id="KOG0589">
    <property type="taxonomic scope" value="Eukaryota"/>
</dbReference>
<evidence type="ECO:0000256" key="3">
    <source>
        <dbReference type="ARBA" id="ARBA00022679"/>
    </source>
</evidence>
<proteinExistence type="predicted"/>
<sequence>MWVPACCGSRASRTTSEAAAVAPLTEAPAHQKAGLPVRGVSHPKTAPLASAHEEVIGNERSLGSLTAWQLLAEDVAAHPPSRGESGGPDRSLLPSPSSAHTAAELILGSPESGRGSTSHRLAAYELLEEVGSGAFGTAWRALRRGDGAAVCIKQLHTGSMGWRQQQATRDEVRVLRRLDHPNIVAYHECFWTGPTQHIVMEYCEGGDLEAFIRARQGELLDEDDIMLIFVQLCLALQHVHAQPNNIFLSRGGIVKLGDFGLSREVAGGGGLARTMVGTPYYLSPEAVQDSAYGAKSDVWAAGCVLYELATLARPFQGQSVSAIAVKILRAQPAPLPSRYSPDLVALTAALLRRSPTARPSVAQVLELECVQRHMQRYRAALDALLGAVQAGAGPAARAGPPAAARGHDPAALGASTPRRARSARVAPAPPAPAPASPSRAALQARLPLLLAQMQVVLAGGAALLARPSEDSEAQRVRRRAALQDCMLELAAQAKGLADVGGGGRRRGRWAEGRWGCWPACAERGHRCRGRAWRRQVNRGIQGSLSQTPRVHRALYSIVCETMPPRSPVIHATLAPHGNMQQVLV</sequence>
<keyword evidence="2" id="KW-0723">Serine/threonine-protein kinase</keyword>
<dbReference type="InterPro" id="IPR051131">
    <property type="entry name" value="NEK_Ser/Thr_kinase_NIMA"/>
</dbReference>
<protein>
    <recommendedName>
        <fullName evidence="1">non-specific serine/threonine protein kinase</fullName>
        <ecNumber evidence="1">2.7.11.1</ecNumber>
    </recommendedName>
</protein>
<accession>A0A087SA63</accession>
<feature type="compositionally biased region" description="Low complexity" evidence="9">
    <location>
        <begin position="395"/>
        <end position="417"/>
    </location>
</feature>
<evidence type="ECO:0000256" key="4">
    <source>
        <dbReference type="ARBA" id="ARBA00022741"/>
    </source>
</evidence>
<keyword evidence="3" id="KW-0808">Transferase</keyword>
<dbReference type="OrthoDB" id="248923at2759"/>
<dbReference type="PROSITE" id="PS50011">
    <property type="entry name" value="PROTEIN_KINASE_DOM"/>
    <property type="match status" value="1"/>
</dbReference>
<dbReference type="GeneID" id="23615652"/>
<dbReference type="AlphaFoldDB" id="A0A087SA63"/>
<evidence type="ECO:0000256" key="8">
    <source>
        <dbReference type="ARBA" id="ARBA00048679"/>
    </source>
</evidence>
<keyword evidence="12" id="KW-1185">Reference proteome</keyword>
<evidence type="ECO:0000256" key="7">
    <source>
        <dbReference type="ARBA" id="ARBA00047899"/>
    </source>
</evidence>
<feature type="region of interest" description="Disordered" evidence="9">
    <location>
        <begin position="77"/>
        <end position="99"/>
    </location>
</feature>
<comment type="catalytic activity">
    <reaction evidence="7">
        <text>L-threonyl-[protein] + ATP = O-phospho-L-threonyl-[protein] + ADP + H(+)</text>
        <dbReference type="Rhea" id="RHEA:46608"/>
        <dbReference type="Rhea" id="RHEA-COMP:11060"/>
        <dbReference type="Rhea" id="RHEA-COMP:11605"/>
        <dbReference type="ChEBI" id="CHEBI:15378"/>
        <dbReference type="ChEBI" id="CHEBI:30013"/>
        <dbReference type="ChEBI" id="CHEBI:30616"/>
        <dbReference type="ChEBI" id="CHEBI:61977"/>
        <dbReference type="ChEBI" id="CHEBI:456216"/>
        <dbReference type="EC" id="2.7.11.1"/>
    </reaction>
</comment>
<feature type="domain" description="Protein kinase" evidence="10">
    <location>
        <begin position="124"/>
        <end position="370"/>
    </location>
</feature>
<dbReference type="EMBL" id="KL662078">
    <property type="protein sequence ID" value="KFM22617.1"/>
    <property type="molecule type" value="Genomic_DNA"/>
</dbReference>
<dbReference type="CDD" id="cd08215">
    <property type="entry name" value="STKc_Nek"/>
    <property type="match status" value="1"/>
</dbReference>
<dbReference type="EC" id="2.7.11.1" evidence="1"/>
<dbReference type="InterPro" id="IPR000719">
    <property type="entry name" value="Prot_kinase_dom"/>
</dbReference>
<keyword evidence="4" id="KW-0547">Nucleotide-binding</keyword>
<evidence type="ECO:0000256" key="6">
    <source>
        <dbReference type="ARBA" id="ARBA00022840"/>
    </source>
</evidence>
<dbReference type="STRING" id="3075.A0A087SA63"/>
<gene>
    <name evidence="11" type="ORF">F751_4261</name>
</gene>
<evidence type="ECO:0000313" key="12">
    <source>
        <dbReference type="Proteomes" id="UP000028924"/>
    </source>
</evidence>
<dbReference type="GO" id="GO:0004674">
    <property type="term" value="F:protein serine/threonine kinase activity"/>
    <property type="evidence" value="ECO:0007669"/>
    <property type="project" value="UniProtKB-KW"/>
</dbReference>
<organism evidence="11 12">
    <name type="scientific">Auxenochlorella protothecoides</name>
    <name type="common">Green microalga</name>
    <name type="synonym">Chlorella protothecoides</name>
    <dbReference type="NCBI Taxonomy" id="3075"/>
    <lineage>
        <taxon>Eukaryota</taxon>
        <taxon>Viridiplantae</taxon>
        <taxon>Chlorophyta</taxon>
        <taxon>core chlorophytes</taxon>
        <taxon>Trebouxiophyceae</taxon>
        <taxon>Chlorellales</taxon>
        <taxon>Chlorellaceae</taxon>
        <taxon>Auxenochlorella</taxon>
    </lineage>
</organism>
<evidence type="ECO:0000256" key="9">
    <source>
        <dbReference type="SAM" id="MobiDB-lite"/>
    </source>
</evidence>
<evidence type="ECO:0000256" key="1">
    <source>
        <dbReference type="ARBA" id="ARBA00012513"/>
    </source>
</evidence>
<dbReference type="KEGG" id="apro:F751_4261"/>
<comment type="catalytic activity">
    <reaction evidence="8">
        <text>L-seryl-[protein] + ATP = O-phospho-L-seryl-[protein] + ADP + H(+)</text>
        <dbReference type="Rhea" id="RHEA:17989"/>
        <dbReference type="Rhea" id="RHEA-COMP:9863"/>
        <dbReference type="Rhea" id="RHEA-COMP:11604"/>
        <dbReference type="ChEBI" id="CHEBI:15378"/>
        <dbReference type="ChEBI" id="CHEBI:29999"/>
        <dbReference type="ChEBI" id="CHEBI:30616"/>
        <dbReference type="ChEBI" id="CHEBI:83421"/>
        <dbReference type="ChEBI" id="CHEBI:456216"/>
        <dbReference type="EC" id="2.7.11.1"/>
    </reaction>
</comment>
<keyword evidence="5 11" id="KW-0418">Kinase</keyword>
<dbReference type="Pfam" id="PF00069">
    <property type="entry name" value="Pkinase"/>
    <property type="match status" value="1"/>
</dbReference>